<dbReference type="PANTHER" id="PTHR42997:SF1">
    <property type="entry name" value="AP-4-A PHOSPHORYLASE"/>
    <property type="match status" value="1"/>
</dbReference>
<sequence length="222" mass="24799">MVIFNGTLECPFCVLLAEGRSPVWDHFFHAENGNEVIFRSEPFSVVLDTAPLAEGHVLIITDRHMPSLAGLSKAERDELQVVKRETESKLRDVYGPITYFEHGAESFARHAGACIDHAHLHLVPGDIDIFPHVAHDYPNVESFTSYEGALESLAGRAYLMFGRDKGPAYGVHAPACVTQYLRRLVSQAAGSKAVWNWRDCVRWADALSVRDQLLKAKNKLRS</sequence>
<keyword evidence="4" id="KW-1185">Reference proteome</keyword>
<dbReference type="EMBL" id="JADOGI010000001">
    <property type="protein sequence ID" value="MBF8184177.1"/>
    <property type="molecule type" value="Genomic_DNA"/>
</dbReference>
<name>A0A931EW75_9ACTN</name>
<dbReference type="Pfam" id="PF01230">
    <property type="entry name" value="HIT"/>
    <property type="match status" value="1"/>
</dbReference>
<dbReference type="InterPro" id="IPR011146">
    <property type="entry name" value="HIT-like"/>
</dbReference>
<dbReference type="Proteomes" id="UP000605361">
    <property type="component" value="Unassembled WGS sequence"/>
</dbReference>
<gene>
    <name evidence="3" type="ORF">ITP53_00120</name>
</gene>
<evidence type="ECO:0000313" key="3">
    <source>
        <dbReference type="EMBL" id="MBF8184177.1"/>
    </source>
</evidence>
<dbReference type="InterPro" id="IPR036265">
    <property type="entry name" value="HIT-like_sf"/>
</dbReference>
<dbReference type="PANTHER" id="PTHR42997">
    <property type="entry name" value="HIT FAMILY HYDROLASE"/>
    <property type="match status" value="1"/>
</dbReference>
<dbReference type="RefSeq" id="WP_195893169.1">
    <property type="nucleotide sequence ID" value="NZ_JADOGI010000001.1"/>
</dbReference>
<accession>A0A931EW75</accession>
<dbReference type="InterPro" id="IPR052908">
    <property type="entry name" value="AP-4-A_phosphorylase"/>
</dbReference>
<organism evidence="3 4">
    <name type="scientific">Nonomuraea cypriaca</name>
    <dbReference type="NCBI Taxonomy" id="1187855"/>
    <lineage>
        <taxon>Bacteria</taxon>
        <taxon>Bacillati</taxon>
        <taxon>Actinomycetota</taxon>
        <taxon>Actinomycetes</taxon>
        <taxon>Streptosporangiales</taxon>
        <taxon>Streptosporangiaceae</taxon>
        <taxon>Nonomuraea</taxon>
    </lineage>
</organism>
<comment type="caution">
    <text evidence="3">The sequence shown here is derived from an EMBL/GenBank/DDBJ whole genome shotgun (WGS) entry which is preliminary data.</text>
</comment>
<protein>
    <submittedName>
        <fullName evidence="3">HIT family protein</fullName>
    </submittedName>
</protein>
<evidence type="ECO:0000256" key="1">
    <source>
        <dbReference type="PROSITE-ProRule" id="PRU00464"/>
    </source>
</evidence>
<dbReference type="SUPFAM" id="SSF54197">
    <property type="entry name" value="HIT-like"/>
    <property type="match status" value="1"/>
</dbReference>
<feature type="short sequence motif" description="Histidine triad motif" evidence="1">
    <location>
        <begin position="117"/>
        <end position="121"/>
    </location>
</feature>
<proteinExistence type="predicted"/>
<evidence type="ECO:0000259" key="2">
    <source>
        <dbReference type="PROSITE" id="PS51084"/>
    </source>
</evidence>
<dbReference type="Gene3D" id="3.30.428.10">
    <property type="entry name" value="HIT-like"/>
    <property type="match status" value="1"/>
</dbReference>
<evidence type="ECO:0000313" key="4">
    <source>
        <dbReference type="Proteomes" id="UP000605361"/>
    </source>
</evidence>
<dbReference type="PROSITE" id="PS51084">
    <property type="entry name" value="HIT_2"/>
    <property type="match status" value="1"/>
</dbReference>
<dbReference type="AlphaFoldDB" id="A0A931EW75"/>
<reference evidence="3" key="1">
    <citation type="submission" date="2020-11" db="EMBL/GenBank/DDBJ databases">
        <title>Whole-genome analyses of Nonomuraea sp. K274.</title>
        <authorList>
            <person name="Veyisoglu A."/>
        </authorList>
    </citation>
    <scope>NUCLEOTIDE SEQUENCE</scope>
    <source>
        <strain evidence="3">K274</strain>
    </source>
</reference>
<feature type="domain" description="HIT" evidence="2">
    <location>
        <begin position="23"/>
        <end position="129"/>
    </location>
</feature>
<dbReference type="GO" id="GO:0003824">
    <property type="term" value="F:catalytic activity"/>
    <property type="evidence" value="ECO:0007669"/>
    <property type="project" value="InterPro"/>
</dbReference>